<evidence type="ECO:0000313" key="1">
    <source>
        <dbReference type="EMBL" id="NHN33122.1"/>
    </source>
</evidence>
<dbReference type="EMBL" id="JAAOIW010000011">
    <property type="protein sequence ID" value="NHN33122.1"/>
    <property type="molecule type" value="Genomic_DNA"/>
</dbReference>
<dbReference type="Proteomes" id="UP001165962">
    <property type="component" value="Unassembled WGS sequence"/>
</dbReference>
<name>A0ABX0JAF2_9BACL</name>
<accession>A0ABX0JAF2</accession>
<dbReference type="RefSeq" id="WP_166153437.1">
    <property type="nucleotide sequence ID" value="NZ_JAAOIW010000011.1"/>
</dbReference>
<protein>
    <recommendedName>
        <fullName evidence="3">Inhibitor of sigma-G Gin protein</fullName>
    </recommendedName>
</protein>
<evidence type="ECO:0000313" key="2">
    <source>
        <dbReference type="Proteomes" id="UP001165962"/>
    </source>
</evidence>
<sequence length="89" mass="9943">MKSKICGPCAIKEGVDLETRYALATERVPGTRYVCSICHEEHFLALISMPSNSVQESITITANSNQLDDKKLLTDPKAVQKVEQIKFFI</sequence>
<evidence type="ECO:0008006" key="3">
    <source>
        <dbReference type="Google" id="ProtNLM"/>
    </source>
</evidence>
<keyword evidence="2" id="KW-1185">Reference proteome</keyword>
<reference evidence="1" key="1">
    <citation type="submission" date="2020-03" db="EMBL/GenBank/DDBJ databases">
        <title>Draft sequencing of Paenibacilllus sp. S3N08.</title>
        <authorList>
            <person name="Kim D.-U."/>
        </authorList>
    </citation>
    <scope>NUCLEOTIDE SEQUENCE</scope>
    <source>
        <strain evidence="1">S3N08</strain>
    </source>
</reference>
<gene>
    <name evidence="1" type="ORF">G9U52_25220</name>
</gene>
<comment type="caution">
    <text evidence="1">The sequence shown here is derived from an EMBL/GenBank/DDBJ whole genome shotgun (WGS) entry which is preliminary data.</text>
</comment>
<organism evidence="1 2">
    <name type="scientific">Paenibacillus agricola</name>
    <dbReference type="NCBI Taxonomy" id="2716264"/>
    <lineage>
        <taxon>Bacteria</taxon>
        <taxon>Bacillati</taxon>
        <taxon>Bacillota</taxon>
        <taxon>Bacilli</taxon>
        <taxon>Bacillales</taxon>
        <taxon>Paenibacillaceae</taxon>
        <taxon>Paenibacillus</taxon>
    </lineage>
</organism>
<proteinExistence type="predicted"/>